<gene>
    <name evidence="8" type="ORF">I4641_07430</name>
</gene>
<dbReference type="PRINTS" id="PR00344">
    <property type="entry name" value="BCTRLSENSOR"/>
</dbReference>
<keyword evidence="3" id="KW-0597">Phosphoprotein</keyword>
<dbReference type="SMART" id="SM00388">
    <property type="entry name" value="HisKA"/>
    <property type="match status" value="1"/>
</dbReference>
<dbReference type="PROSITE" id="PS50109">
    <property type="entry name" value="HIS_KIN"/>
    <property type="match status" value="1"/>
</dbReference>
<keyword evidence="4" id="KW-0418">Kinase</keyword>
<dbReference type="InterPro" id="IPR036890">
    <property type="entry name" value="HATPase_C_sf"/>
</dbReference>
<dbReference type="PROSITE" id="PS50113">
    <property type="entry name" value="PAC"/>
    <property type="match status" value="1"/>
</dbReference>
<dbReference type="EC" id="2.7.13.3" evidence="2"/>
<proteinExistence type="predicted"/>
<name>A0A964BR98_9CYAN</name>
<accession>A0A964BR98</accession>
<evidence type="ECO:0000259" key="6">
    <source>
        <dbReference type="PROSITE" id="PS50109"/>
    </source>
</evidence>
<dbReference type="Gene3D" id="3.30.565.10">
    <property type="entry name" value="Histidine kinase-like ATPase, C-terminal domain"/>
    <property type="match status" value="1"/>
</dbReference>
<dbReference type="Gene3D" id="3.30.450.20">
    <property type="entry name" value="PAS domain"/>
    <property type="match status" value="1"/>
</dbReference>
<dbReference type="SMART" id="SM00065">
    <property type="entry name" value="GAF"/>
    <property type="match status" value="1"/>
</dbReference>
<dbReference type="Pfam" id="PF00512">
    <property type="entry name" value="HisKA"/>
    <property type="match status" value="1"/>
</dbReference>
<organism evidence="8 9">
    <name type="scientific">Waterburya agarophytonicola KI4</name>
    <dbReference type="NCBI Taxonomy" id="2874699"/>
    <lineage>
        <taxon>Bacteria</taxon>
        <taxon>Bacillati</taxon>
        <taxon>Cyanobacteriota</taxon>
        <taxon>Cyanophyceae</taxon>
        <taxon>Pleurocapsales</taxon>
        <taxon>Hyellaceae</taxon>
        <taxon>Waterburya</taxon>
        <taxon>Waterburya agarophytonicola</taxon>
    </lineage>
</organism>
<dbReference type="GO" id="GO:0000155">
    <property type="term" value="F:phosphorelay sensor kinase activity"/>
    <property type="evidence" value="ECO:0007669"/>
    <property type="project" value="InterPro"/>
</dbReference>
<dbReference type="Proteomes" id="UP000729733">
    <property type="component" value="Unassembled WGS sequence"/>
</dbReference>
<dbReference type="InterPro" id="IPR003594">
    <property type="entry name" value="HATPase_dom"/>
</dbReference>
<keyword evidence="9" id="KW-1185">Reference proteome</keyword>
<dbReference type="InterPro" id="IPR004358">
    <property type="entry name" value="Sig_transdc_His_kin-like_C"/>
</dbReference>
<dbReference type="SUPFAM" id="SSF55785">
    <property type="entry name" value="PYP-like sensor domain (PAS domain)"/>
    <property type="match status" value="1"/>
</dbReference>
<dbReference type="InterPro" id="IPR029016">
    <property type="entry name" value="GAF-like_dom_sf"/>
</dbReference>
<evidence type="ECO:0000256" key="2">
    <source>
        <dbReference type="ARBA" id="ARBA00012438"/>
    </source>
</evidence>
<dbReference type="Gene3D" id="1.10.287.130">
    <property type="match status" value="1"/>
</dbReference>
<evidence type="ECO:0000313" key="8">
    <source>
        <dbReference type="EMBL" id="MCC0176807.1"/>
    </source>
</evidence>
<dbReference type="InterPro" id="IPR003661">
    <property type="entry name" value="HisK_dim/P_dom"/>
</dbReference>
<keyword evidence="4" id="KW-0808">Transferase</keyword>
<dbReference type="EMBL" id="JADWDC010000012">
    <property type="protein sequence ID" value="MCC0176807.1"/>
    <property type="molecule type" value="Genomic_DNA"/>
</dbReference>
<dbReference type="PANTHER" id="PTHR43547:SF2">
    <property type="entry name" value="HYBRID SIGNAL TRANSDUCTION HISTIDINE KINASE C"/>
    <property type="match status" value="1"/>
</dbReference>
<dbReference type="CDD" id="cd00082">
    <property type="entry name" value="HisKA"/>
    <property type="match status" value="1"/>
</dbReference>
<sequence length="566" mass="64703">MNSKVPQDRGLDGKNVKDNEISNNAEIDEFYLSIYQGTTAAICVIEVLGEGEYLYVDLNSPCNAWLGTTTESFKGKTPQEIFALEDIATILQTYDDCVRSKKAIGYEKYILVDNKRSCWMTTINPLVDRNGKVYRLISTSINISQRKEIEVEQRTAELRSTLAKLQQALKSEELVRSITEAIRDSLDEKQVLQTATKSLTEGLKLECCQIELYKYEGSITEVICEYPIVLPDERGIHRQVKDFPELYARLLNKESIHFVDWLPTVGHRQQRVTRLVSPIFDDRGILGNIWLMRPKESIFEPEEIQLVQQIADQCAIAIRQARLYKAEQIQVKELEKLNLVKDDFLKTISHELRTPMSRLRLAISTLENLLEVEIGAHQSPKINKVMEIFHSSFKKQNQLVDDLLTLCYVDAASKPDLWQEINLPTWIPQIVKTFSLGERQQTLQLDLAQDTPILRSDAKMLKRVVHELLNNAYKYTPPDGHIIICTNNTPTQLLIKVINTGIEIPIDEQERIFDKFYRIPNRDPWQHGGTGIGLALVKKLVKLLGGEITVSSQEQTTTFTIAFSLN</sequence>
<feature type="domain" description="Histidine kinase" evidence="6">
    <location>
        <begin position="347"/>
        <end position="566"/>
    </location>
</feature>
<evidence type="ECO:0000259" key="7">
    <source>
        <dbReference type="PROSITE" id="PS50113"/>
    </source>
</evidence>
<dbReference type="InterPro" id="IPR000700">
    <property type="entry name" value="PAS-assoc_C"/>
</dbReference>
<evidence type="ECO:0000256" key="3">
    <source>
        <dbReference type="ARBA" id="ARBA00022553"/>
    </source>
</evidence>
<dbReference type="SUPFAM" id="SSF55781">
    <property type="entry name" value="GAF domain-like"/>
    <property type="match status" value="1"/>
</dbReference>
<evidence type="ECO:0000256" key="5">
    <source>
        <dbReference type="ARBA" id="ARBA00023012"/>
    </source>
</evidence>
<dbReference type="SUPFAM" id="SSF47384">
    <property type="entry name" value="Homodimeric domain of signal transducing histidine kinase"/>
    <property type="match status" value="1"/>
</dbReference>
<dbReference type="Pfam" id="PF01590">
    <property type="entry name" value="GAF"/>
    <property type="match status" value="1"/>
</dbReference>
<dbReference type="SUPFAM" id="SSF55874">
    <property type="entry name" value="ATPase domain of HSP90 chaperone/DNA topoisomerase II/histidine kinase"/>
    <property type="match status" value="1"/>
</dbReference>
<protein>
    <recommendedName>
        <fullName evidence="2">histidine kinase</fullName>
        <ecNumber evidence="2">2.7.13.3</ecNumber>
    </recommendedName>
</protein>
<feature type="domain" description="PAC" evidence="7">
    <location>
        <begin position="104"/>
        <end position="155"/>
    </location>
</feature>
<dbReference type="SMART" id="SM00387">
    <property type="entry name" value="HATPase_c"/>
    <property type="match status" value="1"/>
</dbReference>
<dbReference type="Pfam" id="PF02518">
    <property type="entry name" value="HATPase_c"/>
    <property type="match status" value="1"/>
</dbReference>
<dbReference type="InterPro" id="IPR005467">
    <property type="entry name" value="His_kinase_dom"/>
</dbReference>
<dbReference type="RefSeq" id="WP_229639844.1">
    <property type="nucleotide sequence ID" value="NZ_JADWDC010000012.1"/>
</dbReference>
<comment type="catalytic activity">
    <reaction evidence="1">
        <text>ATP + protein L-histidine = ADP + protein N-phospho-L-histidine.</text>
        <dbReference type="EC" id="2.7.13.3"/>
    </reaction>
</comment>
<dbReference type="Gene3D" id="3.30.450.40">
    <property type="match status" value="1"/>
</dbReference>
<dbReference type="PANTHER" id="PTHR43547">
    <property type="entry name" value="TWO-COMPONENT HISTIDINE KINASE"/>
    <property type="match status" value="1"/>
</dbReference>
<dbReference type="InterPro" id="IPR036097">
    <property type="entry name" value="HisK_dim/P_sf"/>
</dbReference>
<reference evidence="8" key="1">
    <citation type="journal article" date="2021" name="Antonie Van Leeuwenhoek">
        <title>Draft genome and description of Waterburya agarophytonicola gen. nov. sp. nov. (Pleurocapsales, Cyanobacteria): a seaweed symbiont.</title>
        <authorList>
            <person name="Bonthond G."/>
            <person name="Shalygin S."/>
            <person name="Bayer T."/>
            <person name="Weinberger F."/>
        </authorList>
    </citation>
    <scope>NUCLEOTIDE SEQUENCE</scope>
    <source>
        <strain evidence="8">KI4</strain>
    </source>
</reference>
<dbReference type="AlphaFoldDB" id="A0A964BR98"/>
<comment type="caution">
    <text evidence="8">The sequence shown here is derived from an EMBL/GenBank/DDBJ whole genome shotgun (WGS) entry which is preliminary data.</text>
</comment>
<evidence type="ECO:0000313" key="9">
    <source>
        <dbReference type="Proteomes" id="UP000729733"/>
    </source>
</evidence>
<evidence type="ECO:0000256" key="1">
    <source>
        <dbReference type="ARBA" id="ARBA00000085"/>
    </source>
</evidence>
<dbReference type="InterPro" id="IPR035965">
    <property type="entry name" value="PAS-like_dom_sf"/>
</dbReference>
<evidence type="ECO:0000256" key="4">
    <source>
        <dbReference type="ARBA" id="ARBA00022777"/>
    </source>
</evidence>
<keyword evidence="5" id="KW-0902">Two-component regulatory system</keyword>
<dbReference type="InterPro" id="IPR003018">
    <property type="entry name" value="GAF"/>
</dbReference>